<dbReference type="Gene3D" id="1.10.10.10">
    <property type="entry name" value="Winged helix-like DNA-binding domain superfamily/Winged helix DNA-binding domain"/>
    <property type="match status" value="1"/>
</dbReference>
<dbReference type="Pfam" id="PF01638">
    <property type="entry name" value="HxlR"/>
    <property type="match status" value="1"/>
</dbReference>
<proteinExistence type="predicted"/>
<dbReference type="PROSITE" id="PS51118">
    <property type="entry name" value="HTH_HXLR"/>
    <property type="match status" value="1"/>
</dbReference>
<sequence>MHAIMDGPLARLDSWEPGDRCSIVRALEVVGTRTALLILREAYYGTTRFDGFARRVGITDAAASTRLRELVAHGLLTKSPYQQPGRRTRFEYLLTEKGTDMLPVVLGLMQWGDKYLQPDGAPLQVVADADGEPLRVSVTSTETAAVPLDGVRIRVAPESDAPETIL</sequence>
<keyword evidence="6" id="KW-1185">Reference proteome</keyword>
<accession>A0ABQ1UGB2</accession>
<feature type="domain" description="HTH hxlR-type" evidence="4">
    <location>
        <begin position="21"/>
        <end position="120"/>
    </location>
</feature>
<dbReference type="Proteomes" id="UP000632454">
    <property type="component" value="Unassembled WGS sequence"/>
</dbReference>
<dbReference type="InterPro" id="IPR002577">
    <property type="entry name" value="HTH_HxlR"/>
</dbReference>
<organism evidence="5 6">
    <name type="scientific">Williamsia phyllosphaerae</name>
    <dbReference type="NCBI Taxonomy" id="885042"/>
    <lineage>
        <taxon>Bacteria</taxon>
        <taxon>Bacillati</taxon>
        <taxon>Actinomycetota</taxon>
        <taxon>Actinomycetes</taxon>
        <taxon>Mycobacteriales</taxon>
        <taxon>Nocardiaceae</taxon>
        <taxon>Williamsia</taxon>
    </lineage>
</organism>
<dbReference type="PANTHER" id="PTHR33204">
    <property type="entry name" value="TRANSCRIPTIONAL REGULATOR, MARR FAMILY"/>
    <property type="match status" value="1"/>
</dbReference>
<protein>
    <submittedName>
        <fullName evidence="5">Transcriptional regulator family protein</fullName>
    </submittedName>
</protein>
<dbReference type="SUPFAM" id="SSF46785">
    <property type="entry name" value="Winged helix' DNA-binding domain"/>
    <property type="match status" value="1"/>
</dbReference>
<evidence type="ECO:0000313" key="6">
    <source>
        <dbReference type="Proteomes" id="UP000632454"/>
    </source>
</evidence>
<evidence type="ECO:0000259" key="4">
    <source>
        <dbReference type="PROSITE" id="PS51118"/>
    </source>
</evidence>
<dbReference type="InterPro" id="IPR036390">
    <property type="entry name" value="WH_DNA-bd_sf"/>
</dbReference>
<dbReference type="EMBL" id="BMCS01000001">
    <property type="protein sequence ID" value="GGF18142.1"/>
    <property type="molecule type" value="Genomic_DNA"/>
</dbReference>
<keyword evidence="2" id="KW-0238">DNA-binding</keyword>
<reference evidence="6" key="1">
    <citation type="journal article" date="2019" name="Int. J. Syst. Evol. Microbiol.">
        <title>The Global Catalogue of Microorganisms (GCM) 10K type strain sequencing project: providing services to taxonomists for standard genome sequencing and annotation.</title>
        <authorList>
            <consortium name="The Broad Institute Genomics Platform"/>
            <consortium name="The Broad Institute Genome Sequencing Center for Infectious Disease"/>
            <person name="Wu L."/>
            <person name="Ma J."/>
        </authorList>
    </citation>
    <scope>NUCLEOTIDE SEQUENCE [LARGE SCALE GENOMIC DNA]</scope>
    <source>
        <strain evidence="6">CCM 7855</strain>
    </source>
</reference>
<dbReference type="InterPro" id="IPR036388">
    <property type="entry name" value="WH-like_DNA-bd_sf"/>
</dbReference>
<dbReference type="RefSeq" id="WP_188487943.1">
    <property type="nucleotide sequence ID" value="NZ_BMCS01000001.1"/>
</dbReference>
<keyword evidence="1" id="KW-0805">Transcription regulation</keyword>
<evidence type="ECO:0000256" key="3">
    <source>
        <dbReference type="ARBA" id="ARBA00023163"/>
    </source>
</evidence>
<gene>
    <name evidence="5" type="ORF">GCM10007298_12700</name>
</gene>
<evidence type="ECO:0000256" key="1">
    <source>
        <dbReference type="ARBA" id="ARBA00023015"/>
    </source>
</evidence>
<dbReference type="PANTHER" id="PTHR33204:SF18">
    <property type="entry name" value="TRANSCRIPTIONAL REGULATORY PROTEIN"/>
    <property type="match status" value="1"/>
</dbReference>
<keyword evidence="3" id="KW-0804">Transcription</keyword>
<evidence type="ECO:0000313" key="5">
    <source>
        <dbReference type="EMBL" id="GGF18142.1"/>
    </source>
</evidence>
<name>A0ABQ1UGB2_9NOCA</name>
<evidence type="ECO:0000256" key="2">
    <source>
        <dbReference type="ARBA" id="ARBA00023125"/>
    </source>
</evidence>
<comment type="caution">
    <text evidence="5">The sequence shown here is derived from an EMBL/GenBank/DDBJ whole genome shotgun (WGS) entry which is preliminary data.</text>
</comment>